<protein>
    <submittedName>
        <fullName evidence="7">NAD(P)/FAD-dependent oxidoreductase</fullName>
    </submittedName>
</protein>
<dbReference type="InterPro" id="IPR057661">
    <property type="entry name" value="RsdA/BaiN/AoA(So)_Rossmann"/>
</dbReference>
<dbReference type="PANTHER" id="PTHR42887">
    <property type="entry name" value="OS12G0638800 PROTEIN"/>
    <property type="match status" value="1"/>
</dbReference>
<dbReference type="PRINTS" id="PR00368">
    <property type="entry name" value="FADPNR"/>
</dbReference>
<evidence type="ECO:0000256" key="2">
    <source>
        <dbReference type="ARBA" id="ARBA00022630"/>
    </source>
</evidence>
<dbReference type="Gene3D" id="3.50.50.60">
    <property type="entry name" value="FAD/NAD(P)-binding domain"/>
    <property type="match status" value="1"/>
</dbReference>
<dbReference type="PRINTS" id="PR00411">
    <property type="entry name" value="PNDRDTASEI"/>
</dbReference>
<dbReference type="InterPro" id="IPR055178">
    <property type="entry name" value="RsdA/BaiN/AoA(So)-like_dom"/>
</dbReference>
<dbReference type="Gene3D" id="2.40.30.10">
    <property type="entry name" value="Translation factors"/>
    <property type="match status" value="1"/>
</dbReference>
<keyword evidence="4" id="KW-0732">Signal</keyword>
<evidence type="ECO:0000313" key="8">
    <source>
        <dbReference type="Proteomes" id="UP000593846"/>
    </source>
</evidence>
<dbReference type="AlphaFoldDB" id="A0A7S6U5Q4"/>
<name>A0A7S6U5Q4_9CYAN</name>
<dbReference type="Pfam" id="PF03486">
    <property type="entry name" value="HI0933_like"/>
    <property type="match status" value="1"/>
</dbReference>
<feature type="signal peptide" evidence="4">
    <location>
        <begin position="1"/>
        <end position="25"/>
    </location>
</feature>
<gene>
    <name evidence="7" type="ORF">IM676_17420</name>
</gene>
<evidence type="ECO:0000259" key="6">
    <source>
        <dbReference type="Pfam" id="PF22780"/>
    </source>
</evidence>
<evidence type="ECO:0000259" key="5">
    <source>
        <dbReference type="Pfam" id="PF03486"/>
    </source>
</evidence>
<feature type="domain" description="RsdA/BaiN/AoA(So)-like insert" evidence="6">
    <location>
        <begin position="191"/>
        <end position="355"/>
    </location>
</feature>
<feature type="domain" description="RsdA/BaiN/AoA(So)-like Rossmann fold-like" evidence="5">
    <location>
        <begin position="7"/>
        <end position="408"/>
    </location>
</feature>
<keyword evidence="3" id="KW-0274">FAD</keyword>
<dbReference type="SUPFAM" id="SSF160996">
    <property type="entry name" value="HI0933 insert domain-like"/>
    <property type="match status" value="1"/>
</dbReference>
<evidence type="ECO:0000256" key="3">
    <source>
        <dbReference type="ARBA" id="ARBA00022827"/>
    </source>
</evidence>
<evidence type="ECO:0000313" key="7">
    <source>
        <dbReference type="EMBL" id="QOV24766.1"/>
    </source>
</evidence>
<dbReference type="EMBL" id="CP063311">
    <property type="protein sequence ID" value="QOV24766.1"/>
    <property type="molecule type" value="Genomic_DNA"/>
</dbReference>
<organism evidence="7 8">
    <name type="scientific">Anabaenopsis elenkinii CCIBt3563</name>
    <dbReference type="NCBI Taxonomy" id="2779889"/>
    <lineage>
        <taxon>Bacteria</taxon>
        <taxon>Bacillati</taxon>
        <taxon>Cyanobacteriota</taxon>
        <taxon>Cyanophyceae</taxon>
        <taxon>Nostocales</taxon>
        <taxon>Nodulariaceae</taxon>
        <taxon>Anabaenopsis</taxon>
    </lineage>
</organism>
<sequence length="420" mass="46154">MQRPTLNIVVIGGGAAGFFAAIACAEVNPDAQVTLIEASRQPLGKVLISGGGRCNLTHACFEPARLVQNYPRGGKALRGAFSRFQAQDTVAWFENHGVRLKTEADGRMFPITDNSETIVECLIKTAASAGVKLQTNTRVVGVKKLPQAPGFEIMLKSGTEQKCDRLLLATGSNPMGYKIARELGHHIETPVPSLFTFNIPDPKFRLLAGVSVNPVQLRLSGTGKPPLQQTGPLLITHWGMSGPAVLKLSAWGARFLHENRYQAKLLVNWLPDFNQEQVRQKILAVKTQWGQKAIVLHRGVDLPHRLWQYLIDRIGITTEDRWAELSNKKLNQLIQELTQGEYLITGKGVFKEEFVTCGGVNLNEVNFKTMESKLIPGLYFAGEILDIDGITGGFNFQSAWTTAYLAGKSMGSELANRGYT</sequence>
<dbReference type="SUPFAM" id="SSF51905">
    <property type="entry name" value="FAD/NAD(P)-binding domain"/>
    <property type="match status" value="1"/>
</dbReference>
<feature type="chain" id="PRO_5032845517" evidence="4">
    <location>
        <begin position="26"/>
        <end position="420"/>
    </location>
</feature>
<dbReference type="Proteomes" id="UP000593846">
    <property type="component" value="Chromosome"/>
</dbReference>
<accession>A0A7S6U5Q4</accession>
<dbReference type="Gene3D" id="1.10.8.260">
    <property type="entry name" value="HI0933 insert domain-like"/>
    <property type="match status" value="1"/>
</dbReference>
<dbReference type="PANTHER" id="PTHR42887:SF2">
    <property type="entry name" value="OS12G0638800 PROTEIN"/>
    <property type="match status" value="1"/>
</dbReference>
<dbReference type="KEGG" id="aee:IM676_17420"/>
<dbReference type="NCBIfam" id="TIGR00275">
    <property type="entry name" value="aminoacetone oxidase family FAD-binding enzyme"/>
    <property type="match status" value="1"/>
</dbReference>
<evidence type="ECO:0000256" key="4">
    <source>
        <dbReference type="SAM" id="SignalP"/>
    </source>
</evidence>
<dbReference type="InterPro" id="IPR004792">
    <property type="entry name" value="BaiN-like"/>
</dbReference>
<dbReference type="PROSITE" id="PS51257">
    <property type="entry name" value="PROKAR_LIPOPROTEIN"/>
    <property type="match status" value="1"/>
</dbReference>
<comment type="cofactor">
    <cofactor evidence="1">
        <name>FAD</name>
        <dbReference type="ChEBI" id="CHEBI:57692"/>
    </cofactor>
</comment>
<evidence type="ECO:0000256" key="1">
    <source>
        <dbReference type="ARBA" id="ARBA00001974"/>
    </source>
</evidence>
<proteinExistence type="predicted"/>
<keyword evidence="2" id="KW-0285">Flavoprotein</keyword>
<dbReference type="InterPro" id="IPR036188">
    <property type="entry name" value="FAD/NAD-bd_sf"/>
</dbReference>
<reference evidence="8" key="1">
    <citation type="submission" date="2020-10" db="EMBL/GenBank/DDBJ databases">
        <title>Genome-based taxonomic classification of the species Anabaenopsis elenkinii.</title>
        <authorList>
            <person name="Delbaje E."/>
            <person name="Andreote A.P.D."/>
            <person name="Pellegrinetti T.A."/>
            <person name="Cruz R.B."/>
            <person name="Branco L.H.Z."/>
            <person name="Fiore M.F."/>
        </authorList>
    </citation>
    <scope>NUCLEOTIDE SEQUENCE [LARGE SCALE GENOMIC DNA]</scope>
    <source>
        <strain evidence="8">CCIBt3563</strain>
    </source>
</reference>
<dbReference type="InterPro" id="IPR023166">
    <property type="entry name" value="BaiN-like_dom_sf"/>
</dbReference>
<keyword evidence="8" id="KW-1185">Reference proteome</keyword>
<dbReference type="Pfam" id="PF22780">
    <property type="entry name" value="HI0933_like_1st"/>
    <property type="match status" value="1"/>
</dbReference>